<evidence type="ECO:0000256" key="2">
    <source>
        <dbReference type="ARBA" id="ARBA00022448"/>
    </source>
</evidence>
<keyword evidence="4 7" id="KW-0812">Transmembrane</keyword>
<evidence type="ECO:0000256" key="7">
    <source>
        <dbReference type="RuleBase" id="RU363032"/>
    </source>
</evidence>
<evidence type="ECO:0000256" key="3">
    <source>
        <dbReference type="ARBA" id="ARBA00022475"/>
    </source>
</evidence>
<evidence type="ECO:0000313" key="9">
    <source>
        <dbReference type="EMBL" id="WSE31618.1"/>
    </source>
</evidence>
<feature type="transmembrane region" description="Helical" evidence="7">
    <location>
        <begin position="22"/>
        <end position="42"/>
    </location>
</feature>
<organism evidence="9 10">
    <name type="scientific">Amycolatopsis rhabdoformis</name>
    <dbReference type="NCBI Taxonomy" id="1448059"/>
    <lineage>
        <taxon>Bacteria</taxon>
        <taxon>Bacillati</taxon>
        <taxon>Actinomycetota</taxon>
        <taxon>Actinomycetes</taxon>
        <taxon>Pseudonocardiales</taxon>
        <taxon>Pseudonocardiaceae</taxon>
        <taxon>Amycolatopsis</taxon>
    </lineage>
</organism>
<dbReference type="Proteomes" id="UP001330812">
    <property type="component" value="Chromosome"/>
</dbReference>
<feature type="transmembrane region" description="Helical" evidence="7">
    <location>
        <begin position="141"/>
        <end position="160"/>
    </location>
</feature>
<dbReference type="InterPro" id="IPR000515">
    <property type="entry name" value="MetI-like"/>
</dbReference>
<comment type="subcellular location">
    <subcellularLocation>
        <location evidence="1 7">Cell membrane</location>
        <topology evidence="1 7">Multi-pass membrane protein</topology>
    </subcellularLocation>
</comment>
<proteinExistence type="inferred from homology"/>
<evidence type="ECO:0000256" key="5">
    <source>
        <dbReference type="ARBA" id="ARBA00022989"/>
    </source>
</evidence>
<dbReference type="PANTHER" id="PTHR30151">
    <property type="entry name" value="ALKANE SULFONATE ABC TRANSPORTER-RELATED, MEMBRANE SUBUNIT"/>
    <property type="match status" value="1"/>
</dbReference>
<dbReference type="RefSeq" id="WP_326834425.1">
    <property type="nucleotide sequence ID" value="NZ_CP142149.1"/>
</dbReference>
<comment type="similarity">
    <text evidence="7">Belongs to the binding-protein-dependent transport system permease family.</text>
</comment>
<dbReference type="Gene3D" id="1.10.3720.10">
    <property type="entry name" value="MetI-like"/>
    <property type="match status" value="1"/>
</dbReference>
<dbReference type="Pfam" id="PF00528">
    <property type="entry name" value="BPD_transp_1"/>
    <property type="match status" value="1"/>
</dbReference>
<evidence type="ECO:0000259" key="8">
    <source>
        <dbReference type="PROSITE" id="PS50928"/>
    </source>
</evidence>
<keyword evidence="10" id="KW-1185">Reference proteome</keyword>
<feature type="transmembrane region" description="Helical" evidence="7">
    <location>
        <begin position="83"/>
        <end position="101"/>
    </location>
</feature>
<dbReference type="SUPFAM" id="SSF161098">
    <property type="entry name" value="MetI-like"/>
    <property type="match status" value="1"/>
</dbReference>
<dbReference type="CDD" id="cd06261">
    <property type="entry name" value="TM_PBP2"/>
    <property type="match status" value="1"/>
</dbReference>
<keyword evidence="3" id="KW-1003">Cell membrane</keyword>
<dbReference type="PROSITE" id="PS50928">
    <property type="entry name" value="ABC_TM1"/>
    <property type="match status" value="1"/>
</dbReference>
<name>A0ABZ1IBW5_9PSEU</name>
<dbReference type="InterPro" id="IPR035906">
    <property type="entry name" value="MetI-like_sf"/>
</dbReference>
<keyword evidence="5 7" id="KW-1133">Transmembrane helix</keyword>
<feature type="transmembrane region" description="Helical" evidence="7">
    <location>
        <begin position="190"/>
        <end position="212"/>
    </location>
</feature>
<feature type="transmembrane region" description="Helical" evidence="7">
    <location>
        <begin position="113"/>
        <end position="135"/>
    </location>
</feature>
<evidence type="ECO:0000256" key="6">
    <source>
        <dbReference type="ARBA" id="ARBA00023136"/>
    </source>
</evidence>
<evidence type="ECO:0000256" key="4">
    <source>
        <dbReference type="ARBA" id="ARBA00022692"/>
    </source>
</evidence>
<reference evidence="9 10" key="1">
    <citation type="journal article" date="2015" name="Int. J. Syst. Evol. Microbiol.">
        <title>Amycolatopsis rhabdoformis sp. nov., an actinomycete isolated from a tropical forest soil.</title>
        <authorList>
            <person name="Souza W.R."/>
            <person name="Silva R.E."/>
            <person name="Goodfellow M."/>
            <person name="Busarakam K."/>
            <person name="Figueiro F.S."/>
            <person name="Ferreira D."/>
            <person name="Rodrigues-Filho E."/>
            <person name="Moraes L.A.B."/>
            <person name="Zucchi T.D."/>
        </authorList>
    </citation>
    <scope>NUCLEOTIDE SEQUENCE [LARGE SCALE GENOMIC DNA]</scope>
    <source>
        <strain evidence="9 10">NCIMB 14900</strain>
    </source>
</reference>
<keyword evidence="6 7" id="KW-0472">Membrane</keyword>
<accession>A0ABZ1IBW5</accession>
<feature type="domain" description="ABC transmembrane type-1" evidence="8">
    <location>
        <begin position="75"/>
        <end position="255"/>
    </location>
</feature>
<evidence type="ECO:0000256" key="1">
    <source>
        <dbReference type="ARBA" id="ARBA00004651"/>
    </source>
</evidence>
<gene>
    <name evidence="9" type="ORF">VSH64_05785</name>
</gene>
<evidence type="ECO:0000313" key="10">
    <source>
        <dbReference type="Proteomes" id="UP001330812"/>
    </source>
</evidence>
<feature type="transmembrane region" description="Helical" evidence="7">
    <location>
        <begin position="232"/>
        <end position="251"/>
    </location>
</feature>
<sequence length="270" mass="29279">MTQLDTPPVRTARTSARPRRRFDLRVLSVLAVVVVLAAWYLLTDLLKIVPDLYFPSIASTVEAGKTLGGNLALDFGSTAYRMLFGWVIGCALGVLAGLIMARSRVAYFSVNPLIEIIRPVPPIALIPFTILWFGLTDTQRIALAALPCFMTLAVTTMESAKNVNPLFVRAAQSLGASPNQIYRTVVLRAILPNLVASLRIAAALAWAVVVSAEYLGAQNGIGYLILQASNSLNTSVVLIGTATVTIGAFVFDQILRLVTKFLTRWVDRMS</sequence>
<protein>
    <submittedName>
        <fullName evidence="9">ABC transporter permease</fullName>
    </submittedName>
</protein>
<dbReference type="PANTHER" id="PTHR30151:SF0">
    <property type="entry name" value="ABC TRANSPORTER PERMEASE PROTEIN MJ0413-RELATED"/>
    <property type="match status" value="1"/>
</dbReference>
<keyword evidence="2 7" id="KW-0813">Transport</keyword>
<dbReference type="EMBL" id="CP142149">
    <property type="protein sequence ID" value="WSE31618.1"/>
    <property type="molecule type" value="Genomic_DNA"/>
</dbReference>